<feature type="transmembrane region" description="Helical" evidence="4">
    <location>
        <begin position="336"/>
        <end position="359"/>
    </location>
</feature>
<dbReference type="Gene3D" id="1.10.10.10">
    <property type="entry name" value="Winged helix-like DNA-binding domain superfamily/Winged helix DNA-binding domain"/>
    <property type="match status" value="1"/>
</dbReference>
<keyword evidence="4" id="KW-0472">Membrane</keyword>
<evidence type="ECO:0000313" key="8">
    <source>
        <dbReference type="Proteomes" id="UP000236488"/>
    </source>
</evidence>
<feature type="transmembrane region" description="Helical" evidence="4">
    <location>
        <begin position="371"/>
        <end position="391"/>
    </location>
</feature>
<dbReference type="InterPro" id="IPR016032">
    <property type="entry name" value="Sig_transdc_resp-reg_C-effctor"/>
</dbReference>
<reference evidence="7 8" key="1">
    <citation type="journal article" date="2018" name="Int. J. Syst. Evol. Microbiol.">
        <title>Rubneribacter badeniensis gen. nov., sp. nov. and Enteroscipio rubneri gen. nov., sp. nov., new members of the Eggerthellaceae isolated from human faeces.</title>
        <authorList>
            <person name="Danylec N."/>
            <person name="Gobl A."/>
            <person name="Stoll D.A."/>
            <person name="Hetzer B."/>
            <person name="Kulling S.E."/>
            <person name="Huch M."/>
        </authorList>
    </citation>
    <scope>NUCLEOTIDE SEQUENCE [LARGE SCALE GENOMIC DNA]</scope>
    <source>
        <strain evidence="7 8">ResAG-85</strain>
    </source>
</reference>
<proteinExistence type="predicted"/>
<dbReference type="EMBL" id="DYZL01000128">
    <property type="protein sequence ID" value="HJH43394.1"/>
    <property type="molecule type" value="Genomic_DNA"/>
</dbReference>
<dbReference type="PANTHER" id="PTHR44688">
    <property type="entry name" value="DNA-BINDING TRANSCRIPTIONAL ACTIVATOR DEVR_DOSR"/>
    <property type="match status" value="1"/>
</dbReference>
<dbReference type="GO" id="GO:0003677">
    <property type="term" value="F:DNA binding"/>
    <property type="evidence" value="ECO:0007669"/>
    <property type="project" value="UniProtKB-KW"/>
</dbReference>
<feature type="transmembrane region" description="Helical" evidence="4">
    <location>
        <begin position="60"/>
        <end position="78"/>
    </location>
</feature>
<feature type="transmembrane region" description="Helical" evidence="4">
    <location>
        <begin position="90"/>
        <end position="112"/>
    </location>
</feature>
<gene>
    <name evidence="7" type="ORF">C2L80_01940</name>
    <name evidence="6" type="ORF">K8V16_06310</name>
</gene>
<dbReference type="AlphaFoldDB" id="A0A2K2U7M9"/>
<keyword evidence="8" id="KW-1185">Reference proteome</keyword>
<evidence type="ECO:0000256" key="1">
    <source>
        <dbReference type="ARBA" id="ARBA00023015"/>
    </source>
</evidence>
<feature type="transmembrane region" description="Helical" evidence="4">
    <location>
        <begin position="118"/>
        <end position="140"/>
    </location>
</feature>
<reference evidence="6" key="3">
    <citation type="submission" date="2021-09" db="EMBL/GenBank/DDBJ databases">
        <authorList>
            <person name="Gilroy R."/>
        </authorList>
    </citation>
    <scope>NUCLEOTIDE SEQUENCE</scope>
    <source>
        <strain evidence="6">USAMLcec12-2067</strain>
    </source>
</reference>
<evidence type="ECO:0000256" key="2">
    <source>
        <dbReference type="ARBA" id="ARBA00023125"/>
    </source>
</evidence>
<dbReference type="PANTHER" id="PTHR44688:SF16">
    <property type="entry name" value="DNA-BINDING TRANSCRIPTIONAL ACTIVATOR DEVR_DOSR"/>
    <property type="match status" value="1"/>
</dbReference>
<evidence type="ECO:0000313" key="6">
    <source>
        <dbReference type="EMBL" id="HJH43394.1"/>
    </source>
</evidence>
<sequence length="492" mass="50743">MDRARKTEGDAGMRERGDADGGGRLVDARCLTAVCALSLSTFVQNGYVYPASSSGESWSLVAYGALYTLAFAFWAALAHRRTRWLPVARLSVLAAALLALGAIAQIAAHAVGLPSADLLAAFAPLALGRSWAVVVAGLALSSIAPRGVPVTVAAGVGASYAALLALKPLIAAAPVIVYALLPMLALALVARPVDAARRELSSLWSTSPSELALTNPSSFPSPGNRLFACIALFEVAFGFSIQFGADAAAWQQDVAALVALALVAAWCARTRLHSREDALFYLSGLLVVFGFFASSASTAFVSGVSQGALSVGAQTFSVLTWATLAIIAARNPAGGITALATGFCASNVGATAGVALGGFPVGAQDAALADARLLALALVAVALVAYVWIGLRGFSFSDAIQGVLPVEVVAAPAPEAAIEARCAHLAAAHGLTEREGEVFALLARGRNGAFIQEECRVTRNTAKTHIRHIYQKLNVHTQQELIDLVEADRSAG</sequence>
<feature type="transmembrane region" description="Helical" evidence="4">
    <location>
        <begin position="279"/>
        <end position="301"/>
    </location>
</feature>
<feature type="transmembrane region" description="Helical" evidence="4">
    <location>
        <begin position="307"/>
        <end position="329"/>
    </location>
</feature>
<reference evidence="6" key="2">
    <citation type="journal article" date="2021" name="PeerJ">
        <title>Extensive microbial diversity within the chicken gut microbiome revealed by metagenomics and culture.</title>
        <authorList>
            <person name="Gilroy R."/>
            <person name="Ravi A."/>
            <person name="Getino M."/>
            <person name="Pursley I."/>
            <person name="Horton D.L."/>
            <person name="Alikhan N.F."/>
            <person name="Baker D."/>
            <person name="Gharbi K."/>
            <person name="Hall N."/>
            <person name="Watson M."/>
            <person name="Adriaenssens E.M."/>
            <person name="Foster-Nyarko E."/>
            <person name="Jarju S."/>
            <person name="Secka A."/>
            <person name="Antonio M."/>
            <person name="Oren A."/>
            <person name="Chaudhuri R.R."/>
            <person name="La Ragione R."/>
            <person name="Hildebrand F."/>
            <person name="Pallen M.J."/>
        </authorList>
    </citation>
    <scope>NUCLEOTIDE SEQUENCE</scope>
    <source>
        <strain evidence="6">USAMLcec12-2067</strain>
    </source>
</reference>
<dbReference type="SMART" id="SM00421">
    <property type="entry name" value="HTH_LUXR"/>
    <property type="match status" value="1"/>
</dbReference>
<dbReference type="PRINTS" id="PR00038">
    <property type="entry name" value="HTHLUXR"/>
</dbReference>
<dbReference type="CDD" id="cd06170">
    <property type="entry name" value="LuxR_C_like"/>
    <property type="match status" value="1"/>
</dbReference>
<dbReference type="RefSeq" id="WP_103262529.1">
    <property type="nucleotide sequence ID" value="NZ_PPEL01000004.1"/>
</dbReference>
<keyword evidence="3" id="KW-0804">Transcription</keyword>
<keyword evidence="4" id="KW-1133">Transmembrane helix</keyword>
<dbReference type="Proteomes" id="UP000236488">
    <property type="component" value="Unassembled WGS sequence"/>
</dbReference>
<dbReference type="InterPro" id="IPR036388">
    <property type="entry name" value="WH-like_DNA-bd_sf"/>
</dbReference>
<keyword evidence="2" id="KW-0238">DNA-binding</keyword>
<evidence type="ECO:0000256" key="4">
    <source>
        <dbReference type="SAM" id="Phobius"/>
    </source>
</evidence>
<dbReference type="EMBL" id="PPEL01000004">
    <property type="protein sequence ID" value="PNV66333.1"/>
    <property type="molecule type" value="Genomic_DNA"/>
</dbReference>
<protein>
    <submittedName>
        <fullName evidence="6">Helix-turn-helix transcriptional regulator</fullName>
    </submittedName>
</protein>
<comment type="caution">
    <text evidence="7">The sequence shown here is derived from an EMBL/GenBank/DDBJ whole genome shotgun (WGS) entry which is preliminary data.</text>
</comment>
<feature type="transmembrane region" description="Helical" evidence="4">
    <location>
        <begin position="172"/>
        <end position="190"/>
    </location>
</feature>
<dbReference type="PROSITE" id="PS50043">
    <property type="entry name" value="HTH_LUXR_2"/>
    <property type="match status" value="1"/>
</dbReference>
<dbReference type="InterPro" id="IPR000792">
    <property type="entry name" value="Tscrpt_reg_LuxR_C"/>
</dbReference>
<evidence type="ECO:0000259" key="5">
    <source>
        <dbReference type="PROSITE" id="PS50043"/>
    </source>
</evidence>
<name>A0A2K2U7M9_9ACTN</name>
<dbReference type="SUPFAM" id="SSF46894">
    <property type="entry name" value="C-terminal effector domain of the bipartite response regulators"/>
    <property type="match status" value="1"/>
</dbReference>
<evidence type="ECO:0000256" key="3">
    <source>
        <dbReference type="ARBA" id="ARBA00023163"/>
    </source>
</evidence>
<keyword evidence="1" id="KW-0805">Transcription regulation</keyword>
<evidence type="ECO:0000313" key="7">
    <source>
        <dbReference type="EMBL" id="PNV66333.1"/>
    </source>
</evidence>
<feature type="transmembrane region" description="Helical" evidence="4">
    <location>
        <begin position="147"/>
        <end position="166"/>
    </location>
</feature>
<dbReference type="Pfam" id="PF00196">
    <property type="entry name" value="GerE"/>
    <property type="match status" value="1"/>
</dbReference>
<dbReference type="Proteomes" id="UP000789325">
    <property type="component" value="Unassembled WGS sequence"/>
</dbReference>
<feature type="domain" description="HTH luxR-type" evidence="5">
    <location>
        <begin position="424"/>
        <end position="489"/>
    </location>
</feature>
<organism evidence="7 8">
    <name type="scientific">Rubneribacter badeniensis</name>
    <dbReference type="NCBI Taxonomy" id="2070688"/>
    <lineage>
        <taxon>Bacteria</taxon>
        <taxon>Bacillati</taxon>
        <taxon>Actinomycetota</taxon>
        <taxon>Coriobacteriia</taxon>
        <taxon>Eggerthellales</taxon>
        <taxon>Eggerthellaceae</taxon>
        <taxon>Rubneribacter</taxon>
    </lineage>
</organism>
<keyword evidence="4" id="KW-0812">Transmembrane</keyword>
<dbReference type="GO" id="GO:0006355">
    <property type="term" value="P:regulation of DNA-templated transcription"/>
    <property type="evidence" value="ECO:0007669"/>
    <property type="project" value="InterPro"/>
</dbReference>
<accession>A0A2K2U7M9</accession>